<keyword evidence="1" id="KW-1133">Transmembrane helix</keyword>
<reference evidence="3" key="1">
    <citation type="submission" date="2016-10" db="EMBL/GenBank/DDBJ databases">
        <authorList>
            <person name="Varghese N."/>
            <person name="Submissions S."/>
        </authorList>
    </citation>
    <scope>NUCLEOTIDE SEQUENCE [LARGE SCALE GENOMIC DNA]</scope>
    <source>
        <strain evidence="3">CGMCC 1.7715</strain>
    </source>
</reference>
<dbReference type="STRING" id="604088.SAMN04488060_1621"/>
<sequence length="73" mass="8421">MSRKLLYIYAAISSFAVLTYVFRGGGEIEPGRAAAAIFFVVLAGPIIKMWWDERDKARQRRRIEQEEAKEITE</sequence>
<evidence type="ECO:0000256" key="1">
    <source>
        <dbReference type="SAM" id="Phobius"/>
    </source>
</evidence>
<dbReference type="Proteomes" id="UP000199331">
    <property type="component" value="Unassembled WGS sequence"/>
</dbReference>
<protein>
    <submittedName>
        <fullName evidence="2">Uncharacterized protein</fullName>
    </submittedName>
</protein>
<keyword evidence="1" id="KW-0812">Transmembrane</keyword>
<dbReference type="OrthoDB" id="9887443at2"/>
<name>A0A1I5MWX5_9SPHN</name>
<feature type="transmembrane region" description="Helical" evidence="1">
    <location>
        <begin position="34"/>
        <end position="51"/>
    </location>
</feature>
<organism evidence="2 3">
    <name type="scientific">Qipengyuania nanhaisediminis</name>
    <dbReference type="NCBI Taxonomy" id="604088"/>
    <lineage>
        <taxon>Bacteria</taxon>
        <taxon>Pseudomonadati</taxon>
        <taxon>Pseudomonadota</taxon>
        <taxon>Alphaproteobacteria</taxon>
        <taxon>Sphingomonadales</taxon>
        <taxon>Erythrobacteraceae</taxon>
        <taxon>Qipengyuania</taxon>
    </lineage>
</organism>
<keyword evidence="1" id="KW-0472">Membrane</keyword>
<evidence type="ECO:0000313" key="2">
    <source>
        <dbReference type="EMBL" id="SFP13982.1"/>
    </source>
</evidence>
<proteinExistence type="predicted"/>
<feature type="transmembrane region" description="Helical" evidence="1">
    <location>
        <begin position="5"/>
        <end position="22"/>
    </location>
</feature>
<dbReference type="RefSeq" id="WP_090479745.1">
    <property type="nucleotide sequence ID" value="NZ_FOWZ01000002.1"/>
</dbReference>
<dbReference type="AlphaFoldDB" id="A0A1I5MWX5"/>
<gene>
    <name evidence="2" type="ORF">SAMN04488060_1621</name>
</gene>
<evidence type="ECO:0000313" key="3">
    <source>
        <dbReference type="Proteomes" id="UP000199331"/>
    </source>
</evidence>
<keyword evidence="3" id="KW-1185">Reference proteome</keyword>
<dbReference type="EMBL" id="FOWZ01000002">
    <property type="protein sequence ID" value="SFP13982.1"/>
    <property type="molecule type" value="Genomic_DNA"/>
</dbReference>
<accession>A0A1I5MWX5</accession>